<sequence length="96" mass="10965">MKSHLDYLRERGFEVASVGQDVTVFPLENLTPSLRLWINLHRSELLAELAAGDGIARHCVWRVYLRGEFVCTAVSEPMSLDEVRKRVRFPGAEVRP</sequence>
<reference evidence="2" key="1">
    <citation type="submission" date="2015-06" db="EMBL/GenBank/DDBJ databases">
        <authorList>
            <person name="Radhakrishnan Rajesh"/>
            <person name="Underwood Anthony"/>
            <person name="Al-Shahib Ali"/>
        </authorList>
    </citation>
    <scope>NUCLEOTIDE SEQUENCE [LARGE SCALE GENOMIC DNA]</scope>
    <source>
        <strain evidence="2">P19_London_7_VIM_2_05_10</strain>
    </source>
</reference>
<protein>
    <submittedName>
        <fullName evidence="1">Uncharacterized protein</fullName>
    </submittedName>
</protein>
<gene>
    <name evidence="1" type="ORF">PAERUG_P19_London_7_VIM_2_05_10_01250</name>
</gene>
<comment type="caution">
    <text evidence="1">The sequence shown here is derived from an EMBL/GenBank/DDBJ whole genome shotgun (WGS) entry which is preliminary data.</text>
</comment>
<name>A0A9P1R4K8_PSEAI</name>
<evidence type="ECO:0000313" key="2">
    <source>
        <dbReference type="Proteomes" id="UP000045039"/>
    </source>
</evidence>
<accession>A0A9P1R4K8</accession>
<dbReference type="EMBL" id="CVVU01000055">
    <property type="protein sequence ID" value="CRO28025.1"/>
    <property type="molecule type" value="Genomic_DNA"/>
</dbReference>
<dbReference type="RefSeq" id="WP_012073904.1">
    <property type="nucleotide sequence ID" value="NZ_CAKNDP010000001.1"/>
</dbReference>
<organism evidence="1 2">
    <name type="scientific">Pseudomonas aeruginosa</name>
    <dbReference type="NCBI Taxonomy" id="287"/>
    <lineage>
        <taxon>Bacteria</taxon>
        <taxon>Pseudomonadati</taxon>
        <taxon>Pseudomonadota</taxon>
        <taxon>Gammaproteobacteria</taxon>
        <taxon>Pseudomonadales</taxon>
        <taxon>Pseudomonadaceae</taxon>
        <taxon>Pseudomonas</taxon>
    </lineage>
</organism>
<evidence type="ECO:0000313" key="1">
    <source>
        <dbReference type="EMBL" id="CRO28025.1"/>
    </source>
</evidence>
<dbReference type="AlphaFoldDB" id="A0A9P1R4K8"/>
<dbReference type="Proteomes" id="UP000045039">
    <property type="component" value="Unassembled WGS sequence"/>
</dbReference>
<proteinExistence type="predicted"/>